<keyword evidence="2" id="KW-1185">Reference proteome</keyword>
<dbReference type="EMBL" id="BAAASZ010000031">
    <property type="protein sequence ID" value="GAA2457131.1"/>
    <property type="molecule type" value="Genomic_DNA"/>
</dbReference>
<evidence type="ECO:0000313" key="1">
    <source>
        <dbReference type="EMBL" id="GAA2457131.1"/>
    </source>
</evidence>
<dbReference type="RefSeq" id="WP_344326701.1">
    <property type="nucleotide sequence ID" value="NZ_BAAASZ010000031.1"/>
</dbReference>
<comment type="caution">
    <text evidence="1">The sequence shown here is derived from an EMBL/GenBank/DDBJ whole genome shotgun (WGS) entry which is preliminary data.</text>
</comment>
<name>A0ABN3KHF2_9ACTN</name>
<dbReference type="Proteomes" id="UP001501638">
    <property type="component" value="Unassembled WGS sequence"/>
</dbReference>
<protein>
    <submittedName>
        <fullName evidence="1">Uncharacterized protein</fullName>
    </submittedName>
</protein>
<organism evidence="1 2">
    <name type="scientific">Streptomyces macrosporus</name>
    <dbReference type="NCBI Taxonomy" id="44032"/>
    <lineage>
        <taxon>Bacteria</taxon>
        <taxon>Bacillati</taxon>
        <taxon>Actinomycetota</taxon>
        <taxon>Actinomycetes</taxon>
        <taxon>Kitasatosporales</taxon>
        <taxon>Streptomycetaceae</taxon>
        <taxon>Streptomyces</taxon>
    </lineage>
</organism>
<gene>
    <name evidence="1" type="ORF">GCM10010405_46470</name>
</gene>
<proteinExistence type="predicted"/>
<sequence>MNATPHQHLATVINQWHLLDDMLDTHVHAPWPPSGRLTDYLTALAETARPLGTVRELEVPSGQPPLDLDVIDTARTVTLALVSTADHIAAQVQRAPLSVDMGRGWTDSIHRQAALLATQDAADRRRWDFTPAAPTRTAVYAAVWLQQRLAEPQDPDAPFRPLTSQQRERIAKVAAEAARRIEHVLVTARRRETLPHPCPHCRGRLVVEGGDGRDPAVQCTACGWTRTTEGAVA</sequence>
<evidence type="ECO:0000313" key="2">
    <source>
        <dbReference type="Proteomes" id="UP001501638"/>
    </source>
</evidence>
<reference evidence="1 2" key="1">
    <citation type="journal article" date="2019" name="Int. J. Syst. Evol. Microbiol.">
        <title>The Global Catalogue of Microorganisms (GCM) 10K type strain sequencing project: providing services to taxonomists for standard genome sequencing and annotation.</title>
        <authorList>
            <consortium name="The Broad Institute Genomics Platform"/>
            <consortium name="The Broad Institute Genome Sequencing Center for Infectious Disease"/>
            <person name="Wu L."/>
            <person name="Ma J."/>
        </authorList>
    </citation>
    <scope>NUCLEOTIDE SEQUENCE [LARGE SCALE GENOMIC DNA]</scope>
    <source>
        <strain evidence="1 2">JCM 6305</strain>
    </source>
</reference>
<accession>A0ABN3KHF2</accession>